<dbReference type="GO" id="GO:0016236">
    <property type="term" value="P:macroautophagy"/>
    <property type="evidence" value="ECO:0007669"/>
    <property type="project" value="TreeGrafter"/>
</dbReference>
<dbReference type="EMBL" id="BLKM01000329">
    <property type="protein sequence ID" value="GFG31740.1"/>
    <property type="molecule type" value="Genomic_DNA"/>
</dbReference>
<proteinExistence type="inferred from homology"/>
<evidence type="ECO:0000256" key="6">
    <source>
        <dbReference type="ARBA" id="ARBA00023054"/>
    </source>
</evidence>
<dbReference type="SUPFAM" id="SSF47661">
    <property type="entry name" value="t-snare proteins"/>
    <property type="match status" value="1"/>
</dbReference>
<keyword evidence="4" id="KW-0653">Protein transport</keyword>
<dbReference type="GO" id="GO:0006891">
    <property type="term" value="P:intra-Golgi vesicle-mediated transport"/>
    <property type="evidence" value="ECO:0007669"/>
    <property type="project" value="TreeGrafter"/>
</dbReference>
<dbReference type="GO" id="GO:0048280">
    <property type="term" value="P:vesicle fusion with Golgi apparatus"/>
    <property type="evidence" value="ECO:0007669"/>
    <property type="project" value="TreeGrafter"/>
</dbReference>
<dbReference type="PANTHER" id="PTHR21230:SF26">
    <property type="entry name" value="VESICLE TRANSPORT THROUGH INTERACTION WITH T-SNARES HOMOLOG 1A"/>
    <property type="match status" value="1"/>
</dbReference>
<keyword evidence="2" id="KW-0813">Transport</keyword>
<evidence type="ECO:0000259" key="10">
    <source>
        <dbReference type="Pfam" id="PF05008"/>
    </source>
</evidence>
<keyword evidence="5" id="KW-1133">Transmembrane helix</keyword>
<evidence type="ECO:0000256" key="8">
    <source>
        <dbReference type="ARBA" id="ARBA00046280"/>
    </source>
</evidence>
<feature type="domain" description="Vesicle transport v-SNARE N-terminal" evidence="10">
    <location>
        <begin position="26"/>
        <end position="116"/>
    </location>
</feature>
<evidence type="ECO:0000256" key="2">
    <source>
        <dbReference type="ARBA" id="ARBA00022448"/>
    </source>
</evidence>
<evidence type="ECO:0000313" key="12">
    <source>
        <dbReference type="Proteomes" id="UP000502823"/>
    </source>
</evidence>
<evidence type="ECO:0000256" key="1">
    <source>
        <dbReference type="ARBA" id="ARBA00006108"/>
    </source>
</evidence>
<dbReference type="GO" id="GO:0006886">
    <property type="term" value="P:intracellular protein transport"/>
    <property type="evidence" value="ECO:0007669"/>
    <property type="project" value="InterPro"/>
</dbReference>
<dbReference type="GO" id="GO:0006896">
    <property type="term" value="P:Golgi to vacuole transport"/>
    <property type="evidence" value="ECO:0007669"/>
    <property type="project" value="TreeGrafter"/>
</dbReference>
<organism evidence="11 12">
    <name type="scientific">Coptotermes formosanus</name>
    <name type="common">Formosan subterranean termite</name>
    <dbReference type="NCBI Taxonomy" id="36987"/>
    <lineage>
        <taxon>Eukaryota</taxon>
        <taxon>Metazoa</taxon>
        <taxon>Ecdysozoa</taxon>
        <taxon>Arthropoda</taxon>
        <taxon>Hexapoda</taxon>
        <taxon>Insecta</taxon>
        <taxon>Pterygota</taxon>
        <taxon>Neoptera</taxon>
        <taxon>Polyneoptera</taxon>
        <taxon>Dictyoptera</taxon>
        <taxon>Blattodea</taxon>
        <taxon>Blattoidea</taxon>
        <taxon>Termitoidae</taxon>
        <taxon>Rhinotermitidae</taxon>
        <taxon>Coptotermes</taxon>
    </lineage>
</organism>
<protein>
    <recommendedName>
        <fullName evidence="10">Vesicle transport v-SNARE N-terminal domain-containing protein</fullName>
    </recommendedName>
</protein>
<dbReference type="Pfam" id="PF05008">
    <property type="entry name" value="V-SNARE"/>
    <property type="match status" value="1"/>
</dbReference>
<dbReference type="InParanoid" id="A0A6L2PJV0"/>
<dbReference type="InterPro" id="IPR010989">
    <property type="entry name" value="SNARE"/>
</dbReference>
<dbReference type="Gene3D" id="1.20.58.400">
    <property type="entry name" value="t-snare proteins"/>
    <property type="match status" value="1"/>
</dbReference>
<reference evidence="12" key="1">
    <citation type="submission" date="2020-01" db="EMBL/GenBank/DDBJ databases">
        <title>Draft genome sequence of the Termite Coptotermes fromosanus.</title>
        <authorList>
            <person name="Itakura S."/>
            <person name="Yosikawa Y."/>
            <person name="Umezawa K."/>
        </authorList>
    </citation>
    <scope>NUCLEOTIDE SEQUENCE [LARGE SCALE GENOMIC DNA]</scope>
</reference>
<dbReference type="GO" id="GO:0005789">
    <property type="term" value="C:endoplasmic reticulum membrane"/>
    <property type="evidence" value="ECO:0007669"/>
    <property type="project" value="TreeGrafter"/>
</dbReference>
<dbReference type="FunFam" id="1.20.58.400:FF:000001">
    <property type="entry name" value="Vesicle transport through interaction with t-SNAREs homolog 1A"/>
    <property type="match status" value="1"/>
</dbReference>
<dbReference type="InterPro" id="IPR038407">
    <property type="entry name" value="v-SNARE_N_sf"/>
</dbReference>
<comment type="subcellular location">
    <subcellularLocation>
        <location evidence="8">Endomembrane system</location>
        <topology evidence="8">Single-pass type IV membrane protein</topology>
    </subcellularLocation>
</comment>
<keyword evidence="12" id="KW-1185">Reference proteome</keyword>
<dbReference type="GO" id="GO:0031201">
    <property type="term" value="C:SNARE complex"/>
    <property type="evidence" value="ECO:0007669"/>
    <property type="project" value="TreeGrafter"/>
</dbReference>
<dbReference type="InterPro" id="IPR007705">
    <property type="entry name" value="Vesicle_trsprt_v-SNARE_N"/>
</dbReference>
<comment type="similarity">
    <text evidence="1">Belongs to the VTI1 family.</text>
</comment>
<dbReference type="OrthoDB" id="430637at2759"/>
<dbReference type="GO" id="GO:0005794">
    <property type="term" value="C:Golgi apparatus"/>
    <property type="evidence" value="ECO:0007669"/>
    <property type="project" value="TreeGrafter"/>
</dbReference>
<evidence type="ECO:0000256" key="3">
    <source>
        <dbReference type="ARBA" id="ARBA00022692"/>
    </source>
</evidence>
<dbReference type="GO" id="GO:0042147">
    <property type="term" value="P:retrograde transport, endosome to Golgi"/>
    <property type="evidence" value="ECO:0007669"/>
    <property type="project" value="TreeGrafter"/>
</dbReference>
<dbReference type="Proteomes" id="UP000502823">
    <property type="component" value="Unassembled WGS sequence"/>
</dbReference>
<evidence type="ECO:0000256" key="9">
    <source>
        <dbReference type="SAM" id="Coils"/>
    </source>
</evidence>
<dbReference type="GO" id="GO:0031902">
    <property type="term" value="C:late endosome membrane"/>
    <property type="evidence" value="ECO:0007669"/>
    <property type="project" value="TreeGrafter"/>
</dbReference>
<accession>A0A6L2PJV0</accession>
<evidence type="ECO:0000256" key="4">
    <source>
        <dbReference type="ARBA" id="ARBA00022927"/>
    </source>
</evidence>
<dbReference type="Gene3D" id="1.20.5.110">
    <property type="match status" value="1"/>
</dbReference>
<evidence type="ECO:0000256" key="7">
    <source>
        <dbReference type="ARBA" id="ARBA00023136"/>
    </source>
</evidence>
<keyword evidence="6 9" id="KW-0175">Coiled coil</keyword>
<dbReference type="GO" id="GO:0012507">
    <property type="term" value="C:ER to Golgi transport vesicle membrane"/>
    <property type="evidence" value="ECO:0007669"/>
    <property type="project" value="TreeGrafter"/>
</dbReference>
<dbReference type="GO" id="GO:0000149">
    <property type="term" value="F:SNARE binding"/>
    <property type="evidence" value="ECO:0007669"/>
    <property type="project" value="TreeGrafter"/>
</dbReference>
<evidence type="ECO:0000313" key="11">
    <source>
        <dbReference type="EMBL" id="GFG31740.1"/>
    </source>
</evidence>
<feature type="coiled-coil region" evidence="9">
    <location>
        <begin position="59"/>
        <end position="90"/>
    </location>
</feature>
<dbReference type="GO" id="GO:0005829">
    <property type="term" value="C:cytosol"/>
    <property type="evidence" value="ECO:0007669"/>
    <property type="project" value="GOC"/>
</dbReference>
<comment type="caution">
    <text evidence="11">The sequence shown here is derived from an EMBL/GenBank/DDBJ whole genome shotgun (WGS) entry which is preliminary data.</text>
</comment>
<dbReference type="PANTHER" id="PTHR21230">
    <property type="entry name" value="VESICLE TRANSPORT V-SNARE PROTEIN VTI1-RELATED"/>
    <property type="match status" value="1"/>
</dbReference>
<dbReference type="SUPFAM" id="SSF58038">
    <property type="entry name" value="SNARE fusion complex"/>
    <property type="match status" value="1"/>
</dbReference>
<keyword evidence="3" id="KW-0812">Transmembrane</keyword>
<evidence type="ECO:0000256" key="5">
    <source>
        <dbReference type="ARBA" id="ARBA00022989"/>
    </source>
</evidence>
<name>A0A6L2PJV0_COPFO</name>
<dbReference type="AlphaFoldDB" id="A0A6L2PJV0"/>
<dbReference type="Pfam" id="PF12352">
    <property type="entry name" value="V-SNARE_C"/>
    <property type="match status" value="1"/>
</dbReference>
<keyword evidence="7" id="KW-0472">Membrane</keyword>
<sequence length="250" mass="29064">MPADYYLGGEIRYEQWRRMGRKEGSMASLMDNYEQQYAVLTADITAKIGKLAPLHGADKRTLVVDVERHMEEAQELLEQMELEVREVEASIRPRLRTRVDSYRVELGRLSQEFMKARSPPFQDGFFGQDDLYGGGVNMNEEQKLRLLDNSERLERTGRHLTTGYRIILETEEIGSQVLQDLHAQHETIQKSRSRGCNAITFYLSYAECWRWINQDLCVNIYTHENESCCSEGEFLEYHSKKLASTYPNCS</sequence>
<dbReference type="GO" id="GO:0005484">
    <property type="term" value="F:SNAP receptor activity"/>
    <property type="evidence" value="ECO:0007669"/>
    <property type="project" value="TreeGrafter"/>
</dbReference>
<gene>
    <name evidence="11" type="ORF">Cfor_04181</name>
</gene>
<dbReference type="FunCoup" id="A0A6L2PJV0">
    <property type="interactions" value="1699"/>
</dbReference>